<organism evidence="2 3">
    <name type="scientific">Shewanella canadensis</name>
    <dbReference type="NCBI Taxonomy" id="271096"/>
    <lineage>
        <taxon>Bacteria</taxon>
        <taxon>Pseudomonadati</taxon>
        <taxon>Pseudomonadota</taxon>
        <taxon>Gammaproteobacteria</taxon>
        <taxon>Alteromonadales</taxon>
        <taxon>Shewanellaceae</taxon>
        <taxon>Shewanella</taxon>
    </lineage>
</organism>
<dbReference type="OrthoDB" id="9817404at2"/>
<sequence length="445" mass="47746">MSFFQITHDPWTQNSITTRLSRQLLVISLLSACYLFASTGLAHAASSGDCGQVANAVGETETSISSCMGELLDSQESMIEAVEGALRQTRALNLSPFGMQKSVMDDDLGDKIQFLRDEHKRAKQANEAVESNDYDEMLTKADQEKGKKCKTSDMPFYDSLAEDNYSLMGYSGFESGNGKNKLGNGKCDFFSAIKDDGTDVWINERAENMCQEVCADKMNTNGSGKSRKEERKQRVVGRLTDGIYTANMATETINGVTNNLAILERQLTPLSASMSAKDICESDFDLPALLEIIATGVSIANSAVSFTTAALETAENNVKPAANQTVAGFNAGSAVVPFALVAGISKMVGEVVGAVEKGLVIAAQIVSASADDTAQQCLKSVRDNGVDVKADVTKLKADTALLKINAANNSAALAQVQVEIEQIKQLLEQNQQLLLTPQGKREGFN</sequence>
<feature type="signal peptide" evidence="1">
    <location>
        <begin position="1"/>
        <end position="44"/>
    </location>
</feature>
<dbReference type="EMBL" id="RXNU01000002">
    <property type="protein sequence ID" value="RTR39980.1"/>
    <property type="molecule type" value="Genomic_DNA"/>
</dbReference>
<reference evidence="2 3" key="1">
    <citation type="submission" date="2018-12" db="EMBL/GenBank/DDBJ databases">
        <authorList>
            <person name="Yu L."/>
        </authorList>
    </citation>
    <scope>NUCLEOTIDE SEQUENCE [LARGE SCALE GENOMIC DNA]</scope>
    <source>
        <strain evidence="2 3">HAW-EB2</strain>
    </source>
</reference>
<dbReference type="Proteomes" id="UP000267448">
    <property type="component" value="Unassembled WGS sequence"/>
</dbReference>
<evidence type="ECO:0000313" key="3">
    <source>
        <dbReference type="Proteomes" id="UP000267448"/>
    </source>
</evidence>
<keyword evidence="3" id="KW-1185">Reference proteome</keyword>
<proteinExistence type="predicted"/>
<gene>
    <name evidence="2" type="ORF">EKG38_04320</name>
</gene>
<name>A0A3S0LNZ4_9GAMM</name>
<comment type="caution">
    <text evidence="2">The sequence shown here is derived from an EMBL/GenBank/DDBJ whole genome shotgun (WGS) entry which is preliminary data.</text>
</comment>
<keyword evidence="1" id="KW-0732">Signal</keyword>
<dbReference type="RefSeq" id="WP_126518984.1">
    <property type="nucleotide sequence ID" value="NZ_RXNU01000002.1"/>
</dbReference>
<evidence type="ECO:0000313" key="2">
    <source>
        <dbReference type="EMBL" id="RTR39980.1"/>
    </source>
</evidence>
<evidence type="ECO:0000256" key="1">
    <source>
        <dbReference type="SAM" id="SignalP"/>
    </source>
</evidence>
<accession>A0A3S0LNZ4</accession>
<dbReference type="AlphaFoldDB" id="A0A3S0LNZ4"/>
<feature type="chain" id="PRO_5018591249" evidence="1">
    <location>
        <begin position="45"/>
        <end position="445"/>
    </location>
</feature>
<protein>
    <submittedName>
        <fullName evidence="2">Uncharacterized protein</fullName>
    </submittedName>
</protein>